<dbReference type="InterPro" id="IPR005118">
    <property type="entry name" value="TRCF_C"/>
</dbReference>
<proteinExistence type="inferred from homology"/>
<dbReference type="SMART" id="SM00487">
    <property type="entry name" value="DEXDc"/>
    <property type="match status" value="1"/>
</dbReference>
<evidence type="ECO:0000256" key="3">
    <source>
        <dbReference type="ARBA" id="ARBA00022763"/>
    </source>
</evidence>
<dbReference type="Proteomes" id="UP000007881">
    <property type="component" value="Chromosome"/>
</dbReference>
<dbReference type="GO" id="GO:0003684">
    <property type="term" value="F:damaged DNA binding"/>
    <property type="evidence" value="ECO:0007669"/>
    <property type="project" value="InterPro"/>
</dbReference>
<keyword evidence="1 9" id="KW-0963">Cytoplasm</keyword>
<keyword evidence="4 9" id="KW-0378">Hydrolase</keyword>
<evidence type="ECO:0000256" key="4">
    <source>
        <dbReference type="ARBA" id="ARBA00022801"/>
    </source>
</evidence>
<comment type="similarity">
    <text evidence="9">In the C-terminal section; belongs to the helicase family. RecG subfamily.</text>
</comment>
<dbReference type="GO" id="GO:0000716">
    <property type="term" value="P:transcription-coupled nucleotide-excision repair, DNA damage recognition"/>
    <property type="evidence" value="ECO:0007669"/>
    <property type="project" value="UniProtKB-UniRule"/>
</dbReference>
<evidence type="ECO:0000256" key="5">
    <source>
        <dbReference type="ARBA" id="ARBA00022806"/>
    </source>
</evidence>
<evidence type="ECO:0000313" key="12">
    <source>
        <dbReference type="EMBL" id="BAM05204.1"/>
    </source>
</evidence>
<evidence type="ECO:0000259" key="11">
    <source>
        <dbReference type="PROSITE" id="PS51194"/>
    </source>
</evidence>
<dbReference type="eggNOG" id="COG1197">
    <property type="taxonomic scope" value="Bacteria"/>
</dbReference>
<dbReference type="Pfam" id="PF00270">
    <property type="entry name" value="DEAD"/>
    <property type="match status" value="1"/>
</dbReference>
<keyword evidence="3 9" id="KW-0227">DNA damage</keyword>
<evidence type="ECO:0000256" key="1">
    <source>
        <dbReference type="ARBA" id="ARBA00022490"/>
    </source>
</evidence>
<evidence type="ECO:0000256" key="7">
    <source>
        <dbReference type="ARBA" id="ARBA00023125"/>
    </source>
</evidence>
<dbReference type="Pfam" id="PF02559">
    <property type="entry name" value="CarD_TRCF_RID"/>
    <property type="match status" value="1"/>
</dbReference>
<reference evidence="12 13" key="1">
    <citation type="submission" date="2012-02" db="EMBL/GenBank/DDBJ databases">
        <title>Complete genome sequence of Phycisphaera mikurensis NBRC 102666.</title>
        <authorList>
            <person name="Ankai A."/>
            <person name="Hosoyama A."/>
            <person name="Terui Y."/>
            <person name="Sekine M."/>
            <person name="Fukai R."/>
            <person name="Kato Y."/>
            <person name="Nakamura S."/>
            <person name="Yamada-Narita S."/>
            <person name="Kawakoshi A."/>
            <person name="Fukunaga Y."/>
            <person name="Yamazaki S."/>
            <person name="Fujita N."/>
        </authorList>
    </citation>
    <scope>NUCLEOTIDE SEQUENCE [LARGE SCALE GENOMIC DNA]</scope>
    <source>
        <strain evidence="13">NBRC 102666 / KCTC 22515 / FYK2301M01</strain>
    </source>
</reference>
<dbReference type="HAMAP" id="MF_00969">
    <property type="entry name" value="TRCF"/>
    <property type="match status" value="1"/>
</dbReference>
<comment type="subcellular location">
    <subcellularLocation>
        <location evidence="9">Cytoplasm</location>
    </subcellularLocation>
</comment>
<organism evidence="12 13">
    <name type="scientific">Phycisphaera mikurensis (strain NBRC 102666 / KCTC 22515 / FYK2301M01)</name>
    <dbReference type="NCBI Taxonomy" id="1142394"/>
    <lineage>
        <taxon>Bacteria</taxon>
        <taxon>Pseudomonadati</taxon>
        <taxon>Planctomycetota</taxon>
        <taxon>Phycisphaerae</taxon>
        <taxon>Phycisphaerales</taxon>
        <taxon>Phycisphaeraceae</taxon>
        <taxon>Phycisphaera</taxon>
    </lineage>
</organism>
<sequence>MLAPFRSHAAPRAAVRAFAEADPAAVAVAGPTGVTTTLLAAAAALAHPGPVLLVTAFEDQAQAATADLLNLARGSDESGIGGAGDTHLVVAPFDALGPRDLLGARAEGPLVRRVVLAATLDHGATGRQDAEGLAANAGRWVIVASVAALLQAVPTEAVVAGAVRRIHPGDAVDLPALVGLLEATGHRAARAEAVAAGTFHAGGSTLRFRPLGAIATDDAGRASTAARAAVVVGFEENRIASIRFADPPTEAWNRPLAAITLATPDAKRVLQRASTRCLLDLLPARTGVVLDDAEAIALEAARLGRRAAGGGGDLTPAELDERLAARPVVRVDLQPAAEAALRLDAGRPSPFPLHADAAGRELAARSRDRRVLVVSDRPDDPRLADRLSEAPEARLMRGLLSEGFRLRGEDGFEAVPGHELLGVPAPPGAAVEDPAADGAPDSGTLGSVLVSLEPGDPLVHAEHGVALYEGMEPIEIGIGSRRTTIDHLTLAFAEPDTLRVPADQAARVFPFHAADDAPTPDPLNSRAWAKKLSAAEAAASAFVRAQRRAAAEAADRPGRAHPPEPDRLRAFEADFPFEPTPDQAEAFAAVAADLEAEIPMDRLVCGDVGFGKTEVAARAIFRVVRPRRRGGRRGHQAVLLAPTTVLAEQHGRSLAERLGPHGVSVGVLSRLRPADEQKQLKAGLAGGTLDLLIGTTALLGEGIEPDDLGLVVIDEEHRFGSGDKEALRRLRDGVDTLALTATPIPRTLHTALAGLRAVSTLRTPPAGRRAVVTEVLPAEDGRPRVRTALSRELARGGQAFVVHNRVEGLAEAAEEVRDLLGGVTRPDRSTPVVASAHGQLREEELEDALLAFTAGDTDVLVCTTIVENGLDVARAGTIVVEGADRFGLASLHQLRGRVGRSGRRGFCLLEVPKNARLSEGAQKRLAAMEDADGLGAGFAIAEADLALRGAGDLLGDEQSGHVAAVGHALYSRLLQRAAREQAGDLRPAPERTGHALPNTGNLPAAWIPPSLPRLNAYRWLTHVDDEDQLGVAVAHLTRTWGEPPEQARRFVAGVRLRLAMADAGVLHAAKSKKGITLTLALPPARDEHEAHRGSAVEQLNANLDKPRFRAGVGADELLYTPPPEVEDAGLVEHLTGVLAGGAS</sequence>
<keyword evidence="2 9" id="KW-0547">Nucleotide-binding</keyword>
<dbReference type="EMBL" id="AP012338">
    <property type="protein sequence ID" value="BAM05204.1"/>
    <property type="molecule type" value="Genomic_DNA"/>
</dbReference>
<dbReference type="PANTHER" id="PTHR47964:SF1">
    <property type="entry name" value="ATP-DEPENDENT DNA HELICASE HOMOLOG RECG, CHLOROPLASTIC"/>
    <property type="match status" value="1"/>
</dbReference>
<name>I0IIW6_PHYMF</name>
<dbReference type="InterPro" id="IPR014001">
    <property type="entry name" value="Helicase_ATP-bd"/>
</dbReference>
<dbReference type="EC" id="3.6.4.-" evidence="9"/>
<keyword evidence="5" id="KW-0347">Helicase</keyword>
<evidence type="ECO:0000313" key="13">
    <source>
        <dbReference type="Proteomes" id="UP000007881"/>
    </source>
</evidence>
<dbReference type="PANTHER" id="PTHR47964">
    <property type="entry name" value="ATP-DEPENDENT DNA HELICASE HOMOLOG RECG, CHLOROPLASTIC"/>
    <property type="match status" value="1"/>
</dbReference>
<dbReference type="Gene3D" id="3.90.1150.50">
    <property type="entry name" value="Transcription-repair-coupling factor, D7 domain"/>
    <property type="match status" value="1"/>
</dbReference>
<dbReference type="Gene3D" id="3.40.50.300">
    <property type="entry name" value="P-loop containing nucleotide triphosphate hydrolases"/>
    <property type="match status" value="2"/>
</dbReference>
<dbReference type="GO" id="GO:0016787">
    <property type="term" value="F:hydrolase activity"/>
    <property type="evidence" value="ECO:0007669"/>
    <property type="project" value="UniProtKB-KW"/>
</dbReference>
<feature type="domain" description="Helicase ATP-binding" evidence="10">
    <location>
        <begin position="593"/>
        <end position="761"/>
    </location>
</feature>
<dbReference type="SUPFAM" id="SSF52540">
    <property type="entry name" value="P-loop containing nucleoside triphosphate hydrolases"/>
    <property type="match status" value="3"/>
</dbReference>
<dbReference type="InterPro" id="IPR001650">
    <property type="entry name" value="Helicase_C-like"/>
</dbReference>
<keyword evidence="8 9" id="KW-0234">DNA repair</keyword>
<protein>
    <recommendedName>
        <fullName evidence="9">Transcription-repair-coupling factor</fullName>
        <shortName evidence="9">TRCF</shortName>
        <ecNumber evidence="9">3.6.4.-</ecNumber>
    </recommendedName>
</protein>
<evidence type="ECO:0000256" key="9">
    <source>
        <dbReference type="HAMAP-Rule" id="MF_00969"/>
    </source>
</evidence>
<dbReference type="GO" id="GO:0003678">
    <property type="term" value="F:DNA helicase activity"/>
    <property type="evidence" value="ECO:0007669"/>
    <property type="project" value="TreeGrafter"/>
</dbReference>
<dbReference type="STRING" id="1142394.PSMK_30450"/>
<dbReference type="InterPro" id="IPR037235">
    <property type="entry name" value="TRCF-like_C_D7"/>
</dbReference>
<dbReference type="AlphaFoldDB" id="I0IIW6"/>
<dbReference type="InterPro" id="IPR036101">
    <property type="entry name" value="CarD-like/TRCF_RID_sf"/>
</dbReference>
<dbReference type="SMART" id="SM00982">
    <property type="entry name" value="TRCF"/>
    <property type="match status" value="1"/>
</dbReference>
<dbReference type="InterPro" id="IPR011545">
    <property type="entry name" value="DEAD/DEAH_box_helicase_dom"/>
</dbReference>
<dbReference type="InterPro" id="IPR027417">
    <property type="entry name" value="P-loop_NTPase"/>
</dbReference>
<comment type="similarity">
    <text evidence="9">In the N-terminal section; belongs to the UvrB family.</text>
</comment>
<dbReference type="InterPro" id="IPR047112">
    <property type="entry name" value="RecG/Mfd"/>
</dbReference>
<dbReference type="InterPro" id="IPR004576">
    <property type="entry name" value="Mfd"/>
</dbReference>
<keyword evidence="6 9" id="KW-0067">ATP-binding</keyword>
<comment type="function">
    <text evidence="9">Couples transcription and DNA repair by recognizing RNA polymerase (RNAP) stalled at DNA lesions. Mediates ATP-dependent release of RNAP and its truncated transcript from the DNA, and recruitment of nucleotide excision repair machinery to the damaged site.</text>
</comment>
<evidence type="ECO:0000259" key="10">
    <source>
        <dbReference type="PROSITE" id="PS51192"/>
    </source>
</evidence>
<dbReference type="PROSITE" id="PS51194">
    <property type="entry name" value="HELICASE_CTER"/>
    <property type="match status" value="1"/>
</dbReference>
<dbReference type="Pfam" id="PF03461">
    <property type="entry name" value="TRCF"/>
    <property type="match status" value="1"/>
</dbReference>
<dbReference type="GO" id="GO:0005524">
    <property type="term" value="F:ATP binding"/>
    <property type="evidence" value="ECO:0007669"/>
    <property type="project" value="UniProtKB-UniRule"/>
</dbReference>
<dbReference type="SMART" id="SM01058">
    <property type="entry name" value="CarD_TRCF"/>
    <property type="match status" value="1"/>
</dbReference>
<dbReference type="Pfam" id="PF00271">
    <property type="entry name" value="Helicase_C"/>
    <property type="match status" value="1"/>
</dbReference>
<evidence type="ECO:0000256" key="6">
    <source>
        <dbReference type="ARBA" id="ARBA00022840"/>
    </source>
</evidence>
<dbReference type="GO" id="GO:0005737">
    <property type="term" value="C:cytoplasm"/>
    <property type="evidence" value="ECO:0007669"/>
    <property type="project" value="UniProtKB-SubCell"/>
</dbReference>
<feature type="domain" description="Helicase C-terminal" evidence="11">
    <location>
        <begin position="784"/>
        <end position="951"/>
    </location>
</feature>
<dbReference type="Gene3D" id="2.40.10.170">
    <property type="match status" value="1"/>
</dbReference>
<accession>I0IIW6</accession>
<gene>
    <name evidence="9 12" type="primary">mfd</name>
    <name evidence="12" type="ordered locus">PSMK_30450</name>
</gene>
<dbReference type="GO" id="GO:0006355">
    <property type="term" value="P:regulation of DNA-templated transcription"/>
    <property type="evidence" value="ECO:0007669"/>
    <property type="project" value="UniProtKB-UniRule"/>
</dbReference>
<keyword evidence="7 9" id="KW-0238">DNA-binding</keyword>
<dbReference type="HOGENOM" id="CLU_005122_3_2_0"/>
<dbReference type="PROSITE" id="PS51192">
    <property type="entry name" value="HELICASE_ATP_BIND_1"/>
    <property type="match status" value="1"/>
</dbReference>
<dbReference type="SMART" id="SM00490">
    <property type="entry name" value="HELICc"/>
    <property type="match status" value="1"/>
</dbReference>
<keyword evidence="13" id="KW-1185">Reference proteome</keyword>
<dbReference type="KEGG" id="phm:PSMK_30450"/>
<dbReference type="SUPFAM" id="SSF141259">
    <property type="entry name" value="CarD-like"/>
    <property type="match status" value="1"/>
</dbReference>
<evidence type="ECO:0000256" key="2">
    <source>
        <dbReference type="ARBA" id="ARBA00022741"/>
    </source>
</evidence>
<dbReference type="InterPro" id="IPR003711">
    <property type="entry name" value="CarD-like/TRCF_RID"/>
</dbReference>
<evidence type="ECO:0000256" key="8">
    <source>
        <dbReference type="ARBA" id="ARBA00023204"/>
    </source>
</evidence>
<dbReference type="SUPFAM" id="SSF143517">
    <property type="entry name" value="TRCF domain-like"/>
    <property type="match status" value="1"/>
</dbReference>